<evidence type="ECO:0000256" key="1">
    <source>
        <dbReference type="SAM" id="MobiDB-lite"/>
    </source>
</evidence>
<protein>
    <submittedName>
        <fullName evidence="2">Uncharacterized protein</fullName>
    </submittedName>
</protein>
<dbReference type="Proteomes" id="UP001239213">
    <property type="component" value="Unassembled WGS sequence"/>
</dbReference>
<dbReference type="EMBL" id="MPDP01000103">
    <property type="protein sequence ID" value="KAK1480935.1"/>
    <property type="molecule type" value="Genomic_DNA"/>
</dbReference>
<name>A0AAI9VC98_9PEZI</name>
<accession>A0AAI9VC98</accession>
<comment type="caution">
    <text evidence="2">The sequence shown here is derived from an EMBL/GenBank/DDBJ whole genome shotgun (WGS) entry which is preliminary data.</text>
</comment>
<evidence type="ECO:0000313" key="3">
    <source>
        <dbReference type="Proteomes" id="UP001239213"/>
    </source>
</evidence>
<feature type="compositionally biased region" description="Basic and acidic residues" evidence="1">
    <location>
        <begin position="46"/>
        <end position="67"/>
    </location>
</feature>
<sequence>MLASSSASSTFGRPSGYRMQLKNASATPGQNDPESTHRRLSSPDLRSVHDRGLHRDMTSRAGSEHGS</sequence>
<evidence type="ECO:0000313" key="2">
    <source>
        <dbReference type="EMBL" id="KAK1480935.1"/>
    </source>
</evidence>
<dbReference type="AlphaFoldDB" id="A0AAI9VC98"/>
<keyword evidence="3" id="KW-1185">Reference proteome</keyword>
<feature type="compositionally biased region" description="Polar residues" evidence="1">
    <location>
        <begin position="1"/>
        <end position="12"/>
    </location>
</feature>
<reference evidence="2" key="1">
    <citation type="submission" date="2016-11" db="EMBL/GenBank/DDBJ databases">
        <title>The genome sequence of Colletotrichum cuscutae.</title>
        <authorList>
            <person name="Baroncelli R."/>
        </authorList>
    </citation>
    <scope>NUCLEOTIDE SEQUENCE</scope>
    <source>
        <strain evidence="2">IMI 304802</strain>
    </source>
</reference>
<feature type="region of interest" description="Disordered" evidence="1">
    <location>
        <begin position="1"/>
        <end position="67"/>
    </location>
</feature>
<feature type="compositionally biased region" description="Polar residues" evidence="1">
    <location>
        <begin position="22"/>
        <end position="33"/>
    </location>
</feature>
<proteinExistence type="predicted"/>
<organism evidence="2 3">
    <name type="scientific">Colletotrichum cuscutae</name>
    <dbReference type="NCBI Taxonomy" id="1209917"/>
    <lineage>
        <taxon>Eukaryota</taxon>
        <taxon>Fungi</taxon>
        <taxon>Dikarya</taxon>
        <taxon>Ascomycota</taxon>
        <taxon>Pezizomycotina</taxon>
        <taxon>Sordariomycetes</taxon>
        <taxon>Hypocreomycetidae</taxon>
        <taxon>Glomerellales</taxon>
        <taxon>Glomerellaceae</taxon>
        <taxon>Colletotrichum</taxon>
        <taxon>Colletotrichum acutatum species complex</taxon>
    </lineage>
</organism>
<gene>
    <name evidence="2" type="ORF">CCUS01_16093</name>
</gene>